<evidence type="ECO:0000256" key="1">
    <source>
        <dbReference type="ARBA" id="ARBA00004123"/>
    </source>
</evidence>
<keyword evidence="5 10" id="KW-0863">Zinc-finger</keyword>
<evidence type="ECO:0000313" key="15">
    <source>
        <dbReference type="Proteomes" id="UP000887568"/>
    </source>
</evidence>
<dbReference type="GO" id="GO:0071565">
    <property type="term" value="C:nBAF complex"/>
    <property type="evidence" value="ECO:0007669"/>
    <property type="project" value="TreeGrafter"/>
</dbReference>
<organism evidence="14 15">
    <name type="scientific">Patiria miniata</name>
    <name type="common">Bat star</name>
    <name type="synonym">Asterina miniata</name>
    <dbReference type="NCBI Taxonomy" id="46514"/>
    <lineage>
        <taxon>Eukaryota</taxon>
        <taxon>Metazoa</taxon>
        <taxon>Echinodermata</taxon>
        <taxon>Eleutherozoa</taxon>
        <taxon>Asterozoa</taxon>
        <taxon>Asteroidea</taxon>
        <taxon>Valvatacea</taxon>
        <taxon>Valvatida</taxon>
        <taxon>Asterinidae</taxon>
        <taxon>Patiria</taxon>
    </lineage>
</organism>
<dbReference type="GO" id="GO:0008270">
    <property type="term" value="F:zinc ion binding"/>
    <property type="evidence" value="ECO:0007669"/>
    <property type="project" value="UniProtKB-KW"/>
</dbReference>
<dbReference type="PROSITE" id="PS00028">
    <property type="entry name" value="ZINC_FINGER_C2H2_1"/>
    <property type="match status" value="1"/>
</dbReference>
<dbReference type="Gene3D" id="3.30.160.60">
    <property type="entry name" value="Classic Zinc Finger"/>
    <property type="match status" value="1"/>
</dbReference>
<keyword evidence="9" id="KW-0539">Nucleus</keyword>
<comment type="similarity">
    <text evidence="2">Belongs to the requiem/DPF family.</text>
</comment>
<evidence type="ECO:0000256" key="9">
    <source>
        <dbReference type="ARBA" id="ARBA00023242"/>
    </source>
</evidence>
<proteinExistence type="inferred from homology"/>
<accession>A0A914AR55</accession>
<dbReference type="Gene3D" id="3.30.40.10">
    <property type="entry name" value="Zinc/RING finger domain, C3HC4 (zinc finger)"/>
    <property type="match status" value="1"/>
</dbReference>
<sequence>MSGLARKNGDYEQFYREATENAASFNTRLVAERKMRLPFLDSQTGVAQNNCFLWMQKRHRFPGRHEGQLYTYPSRRWRKKRKPHHAPLADSSNLYDPVPQGEADGIEVPETVQGVLSETDQHPEASSMSLADREQEELFREMEAVDDIPDAGEIERNHSDESDEDFEVSARKRRGRKGRGGGRKKAAPVDTEMPTLQAEDKEKPFGCKVCGKRYKNRPGLSYHMSHYHQDVEAGSDEQSQPSPLEPTEPPKKKMIKGIAEPNNYCDFCLGDTYRNKEGTQEELVSCADCGRSGHPSCLQFTENITAKVKSYRWQCIECKSCGLCGTSDNDDQLLFCDDCDRGYHMYCLKPPMSAPPEGSWICDLCVTPPPAPQPPQTEASQPPNPEETSMMN</sequence>
<dbReference type="GeneID" id="119736005"/>
<name>A0A914AR55_PATMI</name>
<dbReference type="InterPro" id="IPR025750">
    <property type="entry name" value="DPF1-3_N"/>
</dbReference>
<dbReference type="PANTHER" id="PTHR45888:SF5">
    <property type="entry name" value="D4, ISOFORM A"/>
    <property type="match status" value="1"/>
</dbReference>
<evidence type="ECO:0000256" key="10">
    <source>
        <dbReference type="PROSITE-ProRule" id="PRU00042"/>
    </source>
</evidence>
<dbReference type="PROSITE" id="PS50157">
    <property type="entry name" value="ZINC_FINGER_C2H2_2"/>
    <property type="match status" value="1"/>
</dbReference>
<dbReference type="SUPFAM" id="SSF57903">
    <property type="entry name" value="FYVE/PHD zinc finger"/>
    <property type="match status" value="2"/>
</dbReference>
<keyword evidence="4" id="KW-0677">Repeat</keyword>
<feature type="domain" description="PHD-type" evidence="12">
    <location>
        <begin position="318"/>
        <end position="368"/>
    </location>
</feature>
<keyword evidence="3" id="KW-0479">Metal-binding</keyword>
<dbReference type="SUPFAM" id="SSF57667">
    <property type="entry name" value="beta-beta-alpha zinc fingers"/>
    <property type="match status" value="1"/>
</dbReference>
<dbReference type="GO" id="GO:0007399">
    <property type="term" value="P:nervous system development"/>
    <property type="evidence" value="ECO:0007669"/>
    <property type="project" value="TreeGrafter"/>
</dbReference>
<dbReference type="EnsemblMetazoa" id="XM_038209991.1">
    <property type="protein sequence ID" value="XP_038065919.1"/>
    <property type="gene ID" value="LOC119736005"/>
</dbReference>
<feature type="compositionally biased region" description="Basic residues" evidence="11">
    <location>
        <begin position="171"/>
        <end position="186"/>
    </location>
</feature>
<reference evidence="14" key="1">
    <citation type="submission" date="2022-11" db="UniProtKB">
        <authorList>
            <consortium name="EnsemblMetazoa"/>
        </authorList>
    </citation>
    <scope>IDENTIFICATION</scope>
</reference>
<keyword evidence="15" id="KW-1185">Reference proteome</keyword>
<comment type="subcellular location">
    <subcellularLocation>
        <location evidence="1">Nucleus</location>
    </subcellularLocation>
</comment>
<dbReference type="Pfam" id="PF14051">
    <property type="entry name" value="DPF1-3_N"/>
    <property type="match status" value="1"/>
</dbReference>
<dbReference type="OrthoDB" id="1903104at2759"/>
<dbReference type="FunFam" id="3.30.40.10:FF:000005">
    <property type="entry name" value="zinc finger protein isoform X1"/>
    <property type="match status" value="1"/>
</dbReference>
<feature type="region of interest" description="Disordered" evidence="11">
    <location>
        <begin position="77"/>
        <end position="102"/>
    </location>
</feature>
<feature type="region of interest" description="Disordered" evidence="11">
    <location>
        <begin position="145"/>
        <end position="189"/>
    </location>
</feature>
<dbReference type="InterPro" id="IPR036236">
    <property type="entry name" value="Znf_C2H2_sf"/>
</dbReference>
<dbReference type="OMA" id="TEMKYIL"/>
<dbReference type="CDD" id="cd15619">
    <property type="entry name" value="PHD1_d4"/>
    <property type="match status" value="1"/>
</dbReference>
<protein>
    <submittedName>
        <fullName evidence="14">Uncharacterized protein</fullName>
    </submittedName>
</protein>
<evidence type="ECO:0000256" key="3">
    <source>
        <dbReference type="ARBA" id="ARBA00022723"/>
    </source>
</evidence>
<dbReference type="Proteomes" id="UP000887568">
    <property type="component" value="Unplaced"/>
</dbReference>
<feature type="region of interest" description="Disordered" evidence="11">
    <location>
        <begin position="232"/>
        <end position="252"/>
    </location>
</feature>
<evidence type="ECO:0000256" key="11">
    <source>
        <dbReference type="SAM" id="MobiDB-lite"/>
    </source>
</evidence>
<feature type="domain" description="PHD-type" evidence="12">
    <location>
        <begin position="262"/>
        <end position="321"/>
    </location>
</feature>
<evidence type="ECO:0000256" key="7">
    <source>
        <dbReference type="ARBA" id="ARBA00023015"/>
    </source>
</evidence>
<dbReference type="InterPro" id="IPR011011">
    <property type="entry name" value="Znf_FYVE_PHD"/>
</dbReference>
<dbReference type="PROSITE" id="PS50016">
    <property type="entry name" value="ZF_PHD_2"/>
    <property type="match status" value="2"/>
</dbReference>
<evidence type="ECO:0000313" key="14">
    <source>
        <dbReference type="EnsemblMetazoa" id="XP_038065919.1"/>
    </source>
</evidence>
<keyword evidence="6" id="KW-0862">Zinc</keyword>
<keyword evidence="7" id="KW-0805">Transcription regulation</keyword>
<dbReference type="InterPro" id="IPR013083">
    <property type="entry name" value="Znf_RING/FYVE/PHD"/>
</dbReference>
<dbReference type="InterPro" id="IPR019787">
    <property type="entry name" value="Znf_PHD-finger"/>
</dbReference>
<dbReference type="InterPro" id="IPR001965">
    <property type="entry name" value="Znf_PHD"/>
</dbReference>
<evidence type="ECO:0000259" key="12">
    <source>
        <dbReference type="PROSITE" id="PS50016"/>
    </source>
</evidence>
<evidence type="ECO:0000256" key="6">
    <source>
        <dbReference type="ARBA" id="ARBA00022833"/>
    </source>
</evidence>
<dbReference type="RefSeq" id="XP_038065919.1">
    <property type="nucleotide sequence ID" value="XM_038209991.1"/>
</dbReference>
<dbReference type="InterPro" id="IPR013087">
    <property type="entry name" value="Znf_C2H2_type"/>
</dbReference>
<keyword evidence="8" id="KW-0804">Transcription</keyword>
<feature type="domain" description="C2H2-type" evidence="13">
    <location>
        <begin position="205"/>
        <end position="233"/>
    </location>
</feature>
<evidence type="ECO:0000259" key="13">
    <source>
        <dbReference type="PROSITE" id="PS50157"/>
    </source>
</evidence>
<dbReference type="Pfam" id="PF00628">
    <property type="entry name" value="PHD"/>
    <property type="match status" value="2"/>
</dbReference>
<evidence type="ECO:0000256" key="2">
    <source>
        <dbReference type="ARBA" id="ARBA00010539"/>
    </source>
</evidence>
<dbReference type="FunFam" id="3.30.160.60:FF:000446">
    <property type="entry name" value="Zinc finger protein"/>
    <property type="match status" value="1"/>
</dbReference>
<dbReference type="AlphaFoldDB" id="A0A914AR55"/>
<evidence type="ECO:0000256" key="8">
    <source>
        <dbReference type="ARBA" id="ARBA00023163"/>
    </source>
</evidence>
<dbReference type="PANTHER" id="PTHR45888">
    <property type="entry name" value="HL01030P-RELATED"/>
    <property type="match status" value="1"/>
</dbReference>
<dbReference type="SMART" id="SM00249">
    <property type="entry name" value="PHD"/>
    <property type="match status" value="2"/>
</dbReference>
<evidence type="ECO:0000256" key="5">
    <source>
        <dbReference type="ARBA" id="ARBA00022771"/>
    </source>
</evidence>
<feature type="region of interest" description="Disordered" evidence="11">
    <location>
        <begin position="371"/>
        <end position="392"/>
    </location>
</feature>
<dbReference type="CDD" id="cd15530">
    <property type="entry name" value="PHD2_d4"/>
    <property type="match status" value="1"/>
</dbReference>
<evidence type="ECO:0000256" key="4">
    <source>
        <dbReference type="ARBA" id="ARBA00022737"/>
    </source>
</evidence>